<dbReference type="InterPro" id="IPR023393">
    <property type="entry name" value="START-like_dom_sf"/>
</dbReference>
<protein>
    <submittedName>
        <fullName evidence="3">SRPBCC domain-containing protein</fullName>
    </submittedName>
</protein>
<dbReference type="SUPFAM" id="SSF55961">
    <property type="entry name" value="Bet v1-like"/>
    <property type="match status" value="1"/>
</dbReference>
<dbReference type="Proteomes" id="UP001302349">
    <property type="component" value="Chromosome"/>
</dbReference>
<reference evidence="3 4" key="1">
    <citation type="journal article" date="2023" name="Microbiol. Resour. Announc.">
        <title>Complete Genome Sequence of Imperialibacter roseus strain P4T.</title>
        <authorList>
            <person name="Tizabi D.R."/>
            <person name="Bachvaroff T."/>
            <person name="Hill R.T."/>
        </authorList>
    </citation>
    <scope>NUCLEOTIDE SEQUENCE [LARGE SCALE GENOMIC DNA]</scope>
    <source>
        <strain evidence="3 4">P4T</strain>
    </source>
</reference>
<evidence type="ECO:0000259" key="2">
    <source>
        <dbReference type="Pfam" id="PF08327"/>
    </source>
</evidence>
<feature type="domain" description="Activator of Hsp90 ATPase homologue 1/2-like C-terminal" evidence="2">
    <location>
        <begin position="27"/>
        <end position="130"/>
    </location>
</feature>
<dbReference type="RefSeq" id="WP_317490902.1">
    <property type="nucleotide sequence ID" value="NZ_CP136051.1"/>
</dbReference>
<comment type="similarity">
    <text evidence="1">Belongs to the AHA1 family.</text>
</comment>
<proteinExistence type="inferred from homology"/>
<evidence type="ECO:0000313" key="4">
    <source>
        <dbReference type="Proteomes" id="UP001302349"/>
    </source>
</evidence>
<evidence type="ECO:0000313" key="3">
    <source>
        <dbReference type="EMBL" id="WOK08256.1"/>
    </source>
</evidence>
<accession>A0ABZ0IX78</accession>
<organism evidence="3 4">
    <name type="scientific">Imperialibacter roseus</name>
    <dbReference type="NCBI Taxonomy" id="1324217"/>
    <lineage>
        <taxon>Bacteria</taxon>
        <taxon>Pseudomonadati</taxon>
        <taxon>Bacteroidota</taxon>
        <taxon>Cytophagia</taxon>
        <taxon>Cytophagales</taxon>
        <taxon>Flammeovirgaceae</taxon>
        <taxon>Imperialibacter</taxon>
    </lineage>
</organism>
<dbReference type="EMBL" id="CP136051">
    <property type="protein sequence ID" value="WOK08256.1"/>
    <property type="molecule type" value="Genomic_DNA"/>
</dbReference>
<dbReference type="InterPro" id="IPR013538">
    <property type="entry name" value="ASHA1/2-like_C"/>
</dbReference>
<dbReference type="Gene3D" id="3.30.530.20">
    <property type="match status" value="1"/>
</dbReference>
<name>A0ABZ0IX78_9BACT</name>
<keyword evidence="4" id="KW-1185">Reference proteome</keyword>
<gene>
    <name evidence="3" type="ORF">RT717_06350</name>
</gene>
<sequence>MKDHKPVGQTKDAGFQIGVRKTFAVDRDTLWAFVLSKKGVRLWFGDVAAELPYHEPFRSDEGMEGLITTLQEGSHLRMKWKKPDWEHFSMLQIRVIPAADKATLSFHQDHLTDENQRAEMKANWTSIMEKVGDCVASL</sequence>
<dbReference type="Pfam" id="PF08327">
    <property type="entry name" value="AHSA1"/>
    <property type="match status" value="1"/>
</dbReference>
<evidence type="ECO:0000256" key="1">
    <source>
        <dbReference type="ARBA" id="ARBA00006817"/>
    </source>
</evidence>